<comment type="caution">
    <text evidence="7">The sequence shown here is derived from an EMBL/GenBank/DDBJ whole genome shotgun (WGS) entry which is preliminary data.</text>
</comment>
<dbReference type="Gene3D" id="1.20.1740.10">
    <property type="entry name" value="Amino acid/polyamine transporter I"/>
    <property type="match status" value="1"/>
</dbReference>
<dbReference type="InterPro" id="IPR050367">
    <property type="entry name" value="APC_superfamily"/>
</dbReference>
<feature type="transmembrane region" description="Helical" evidence="6">
    <location>
        <begin position="409"/>
        <end position="429"/>
    </location>
</feature>
<protein>
    <submittedName>
        <fullName evidence="7">APC family permease</fullName>
    </submittedName>
</protein>
<keyword evidence="2" id="KW-1003">Cell membrane</keyword>
<feature type="transmembrane region" description="Helical" evidence="6">
    <location>
        <begin position="234"/>
        <end position="257"/>
    </location>
</feature>
<feature type="transmembrane region" description="Helical" evidence="6">
    <location>
        <begin position="135"/>
        <end position="153"/>
    </location>
</feature>
<proteinExistence type="predicted"/>
<keyword evidence="8" id="KW-1185">Reference proteome</keyword>
<keyword evidence="4 6" id="KW-1133">Transmembrane helix</keyword>
<feature type="transmembrane region" description="Helical" evidence="6">
    <location>
        <begin position="283"/>
        <end position="309"/>
    </location>
</feature>
<feature type="transmembrane region" description="Helical" evidence="6">
    <location>
        <begin position="165"/>
        <end position="184"/>
    </location>
</feature>
<evidence type="ECO:0000313" key="8">
    <source>
        <dbReference type="Proteomes" id="UP001500218"/>
    </source>
</evidence>
<dbReference type="Proteomes" id="UP001500218">
    <property type="component" value="Unassembled WGS sequence"/>
</dbReference>
<comment type="subcellular location">
    <subcellularLocation>
        <location evidence="1">Cell membrane</location>
        <topology evidence="1">Multi-pass membrane protein</topology>
    </subcellularLocation>
</comment>
<feature type="transmembrane region" description="Helical" evidence="6">
    <location>
        <begin position="353"/>
        <end position="371"/>
    </location>
</feature>
<dbReference type="PANTHER" id="PTHR42770">
    <property type="entry name" value="AMINO ACID TRANSPORTER-RELATED"/>
    <property type="match status" value="1"/>
</dbReference>
<keyword evidence="3 6" id="KW-0812">Transmembrane</keyword>
<dbReference type="PANTHER" id="PTHR42770:SF11">
    <property type="entry name" value="INNER MEMBRANE TRANSPORT PROTEIN YBAT"/>
    <property type="match status" value="1"/>
</dbReference>
<organism evidence="7 8">
    <name type="scientific">Luedemannella flava</name>
    <dbReference type="NCBI Taxonomy" id="349316"/>
    <lineage>
        <taxon>Bacteria</taxon>
        <taxon>Bacillati</taxon>
        <taxon>Actinomycetota</taxon>
        <taxon>Actinomycetes</taxon>
        <taxon>Micromonosporales</taxon>
        <taxon>Micromonosporaceae</taxon>
        <taxon>Luedemannella</taxon>
    </lineage>
</organism>
<evidence type="ECO:0000256" key="5">
    <source>
        <dbReference type="ARBA" id="ARBA00023136"/>
    </source>
</evidence>
<evidence type="ECO:0000256" key="6">
    <source>
        <dbReference type="SAM" id="Phobius"/>
    </source>
</evidence>
<gene>
    <name evidence="7" type="ORF">GCM10009682_62970</name>
</gene>
<feature type="transmembrane region" description="Helical" evidence="6">
    <location>
        <begin position="100"/>
        <end position="123"/>
    </location>
</feature>
<dbReference type="PIRSF" id="PIRSF006060">
    <property type="entry name" value="AA_transporter"/>
    <property type="match status" value="1"/>
</dbReference>
<name>A0ABN2MTA1_9ACTN</name>
<feature type="transmembrane region" description="Helical" evidence="6">
    <location>
        <begin position="330"/>
        <end position="347"/>
    </location>
</feature>
<feature type="transmembrane region" description="Helical" evidence="6">
    <location>
        <begin position="383"/>
        <end position="403"/>
    </location>
</feature>
<reference evidence="7 8" key="1">
    <citation type="journal article" date="2019" name="Int. J. Syst. Evol. Microbiol.">
        <title>The Global Catalogue of Microorganisms (GCM) 10K type strain sequencing project: providing services to taxonomists for standard genome sequencing and annotation.</title>
        <authorList>
            <consortium name="The Broad Institute Genomics Platform"/>
            <consortium name="The Broad Institute Genome Sequencing Center for Infectious Disease"/>
            <person name="Wu L."/>
            <person name="Ma J."/>
        </authorList>
    </citation>
    <scope>NUCLEOTIDE SEQUENCE [LARGE SCALE GENOMIC DNA]</scope>
    <source>
        <strain evidence="7 8">JCM 13250</strain>
    </source>
</reference>
<feature type="transmembrane region" description="Helical" evidence="6">
    <location>
        <begin position="51"/>
        <end position="72"/>
    </location>
</feature>
<evidence type="ECO:0000256" key="2">
    <source>
        <dbReference type="ARBA" id="ARBA00022475"/>
    </source>
</evidence>
<evidence type="ECO:0000313" key="7">
    <source>
        <dbReference type="EMBL" id="GAA1836322.1"/>
    </source>
</evidence>
<dbReference type="InterPro" id="IPR002293">
    <property type="entry name" value="AA/rel_permease1"/>
</dbReference>
<evidence type="ECO:0000256" key="3">
    <source>
        <dbReference type="ARBA" id="ARBA00022692"/>
    </source>
</evidence>
<dbReference type="Pfam" id="PF13520">
    <property type="entry name" value="AA_permease_2"/>
    <property type="match status" value="1"/>
</dbReference>
<sequence>MGYAVILWVVTNGAARGQTLGVRQAAFIGVGAMVGAGIFALLGAAGEVAGAAVWVSFVLAGVVAGLQGYSFARLGARYPAAGGFLEFLVRGFGNGHITGVAAWLLFGVNAIITAMVAVSFGSYASAAVADGGAQWTKHFAVLVIALMALLNVLGSGAVARAQTVVVVVVIGILSVFAVATLANLDPHLLAFSGYPPLRDIVSSVALTFFAFLGFGVITFTAKDLVAPARQLPRAIYLALGIATVIYVAVALGVFGVLTVDTVVASGGTALAVAAQPVLGDAGYWMMSVTALFATAGATNSGLFPAAGLCGQMATIGQFPPAMGRRLGDRVPIGLVMTAVAAMVLAVALDLSAIASIGSAVALLMFAIVTAGHLRLRGETGARAWVLVLAVATTVVVLLAFTFTTLVEEPATAVTLAAILVLSVVLDLSWKRIRDARG</sequence>
<accession>A0ABN2MTA1</accession>
<evidence type="ECO:0000256" key="1">
    <source>
        <dbReference type="ARBA" id="ARBA00004651"/>
    </source>
</evidence>
<dbReference type="EMBL" id="BAAALT010000296">
    <property type="protein sequence ID" value="GAA1836322.1"/>
    <property type="molecule type" value="Genomic_DNA"/>
</dbReference>
<feature type="transmembrane region" description="Helical" evidence="6">
    <location>
        <begin position="25"/>
        <end position="45"/>
    </location>
</feature>
<evidence type="ECO:0000256" key="4">
    <source>
        <dbReference type="ARBA" id="ARBA00022989"/>
    </source>
</evidence>
<keyword evidence="5 6" id="KW-0472">Membrane</keyword>
<feature type="transmembrane region" description="Helical" evidence="6">
    <location>
        <begin position="204"/>
        <end position="222"/>
    </location>
</feature>